<dbReference type="RefSeq" id="WP_270679650.1">
    <property type="nucleotide sequence ID" value="NZ_JAQFWP010000045.1"/>
</dbReference>
<protein>
    <recommendedName>
        <fullName evidence="3">RING-type E3 ubiquitin transferase</fullName>
        <ecNumber evidence="3">2.3.2.27</ecNumber>
    </recommendedName>
</protein>
<comment type="catalytic activity">
    <reaction evidence="1">
        <text>S-ubiquitinyl-[E2 ubiquitin-conjugating enzyme]-L-cysteine + [acceptor protein]-L-lysine = [E2 ubiquitin-conjugating enzyme]-L-cysteine + N(6)-ubiquitinyl-[acceptor protein]-L-lysine.</text>
        <dbReference type="EC" id="2.3.2.27"/>
    </reaction>
</comment>
<evidence type="ECO:0000256" key="9">
    <source>
        <dbReference type="ARBA" id="ARBA00022833"/>
    </source>
</evidence>
<evidence type="ECO:0000256" key="3">
    <source>
        <dbReference type="ARBA" id="ARBA00012483"/>
    </source>
</evidence>
<evidence type="ECO:0000256" key="5">
    <source>
        <dbReference type="ARBA" id="ARBA00022692"/>
    </source>
</evidence>
<gene>
    <name evidence="14" type="ORF">O4U47_21120</name>
</gene>
<dbReference type="InterPro" id="IPR022170">
    <property type="entry name" value="MUL1-like"/>
</dbReference>
<feature type="transmembrane region" description="Helical" evidence="12">
    <location>
        <begin position="234"/>
        <end position="255"/>
    </location>
</feature>
<dbReference type="EC" id="2.3.2.27" evidence="3"/>
<keyword evidence="11 12" id="KW-0472">Membrane</keyword>
<dbReference type="EMBL" id="JAQFWP010000045">
    <property type="protein sequence ID" value="MDA2807020.1"/>
    <property type="molecule type" value="Genomic_DNA"/>
</dbReference>
<keyword evidence="7" id="KW-0863">Zinc-finger</keyword>
<dbReference type="Pfam" id="PF12483">
    <property type="entry name" value="GIDE"/>
    <property type="match status" value="1"/>
</dbReference>
<evidence type="ECO:0000256" key="6">
    <source>
        <dbReference type="ARBA" id="ARBA00022723"/>
    </source>
</evidence>
<proteinExistence type="predicted"/>
<organism evidence="14 15">
    <name type="scientific">Nocardiopsis suaedae</name>
    <dbReference type="NCBI Taxonomy" id="3018444"/>
    <lineage>
        <taxon>Bacteria</taxon>
        <taxon>Bacillati</taxon>
        <taxon>Actinomycetota</taxon>
        <taxon>Actinomycetes</taxon>
        <taxon>Streptosporangiales</taxon>
        <taxon>Nocardiopsidaceae</taxon>
        <taxon>Nocardiopsis</taxon>
    </lineage>
</organism>
<keyword evidence="15" id="KW-1185">Reference proteome</keyword>
<evidence type="ECO:0000313" key="14">
    <source>
        <dbReference type="EMBL" id="MDA2807020.1"/>
    </source>
</evidence>
<evidence type="ECO:0000259" key="13">
    <source>
        <dbReference type="Pfam" id="PF12483"/>
    </source>
</evidence>
<reference evidence="14" key="1">
    <citation type="submission" date="2023-01" db="EMBL/GenBank/DDBJ databases">
        <title>Draft genome sequence of Nocardiopsis sp. LSu2-4 isolated from halophytes.</title>
        <authorList>
            <person name="Duangmal K."/>
            <person name="Chantavorakit T."/>
        </authorList>
    </citation>
    <scope>NUCLEOTIDE SEQUENCE</scope>
    <source>
        <strain evidence="14">LSu2-4</strain>
    </source>
</reference>
<sequence length="256" mass="26818">MVVIGAVLIAAAAVLAVLAARAVRRYAAQRGIERVRPRALAAMRGEDVTLTGTAAAGPDGAAESRLARLPCVWHGHGVLRHYWPVESEAEGGERDRRADSIAEYTSEEPFALLAPGEKGAAAPVLVDPADAEVIGADLALQRVVGRPEKGVKAPADDLLPRVKGRIWGLFRGETIEFEYREWVLRPGDPVAVSGRVELRGGRPVVAAPPDGRVRIERLGTAPGGPGAARSRRQALLFGGGTLASACAGLLMVLGAV</sequence>
<feature type="domain" description="E3 Ubiquitin ligase MUL1-like" evidence="13">
    <location>
        <begin position="91"/>
        <end position="210"/>
    </location>
</feature>
<keyword evidence="10 12" id="KW-1133">Transmembrane helix</keyword>
<keyword evidence="8" id="KW-0833">Ubl conjugation pathway</keyword>
<comment type="caution">
    <text evidence="14">The sequence shown here is derived from an EMBL/GenBank/DDBJ whole genome shotgun (WGS) entry which is preliminary data.</text>
</comment>
<evidence type="ECO:0000256" key="7">
    <source>
        <dbReference type="ARBA" id="ARBA00022771"/>
    </source>
</evidence>
<evidence type="ECO:0000256" key="2">
    <source>
        <dbReference type="ARBA" id="ARBA00004141"/>
    </source>
</evidence>
<keyword evidence="4" id="KW-0808">Transferase</keyword>
<evidence type="ECO:0000256" key="10">
    <source>
        <dbReference type="ARBA" id="ARBA00022989"/>
    </source>
</evidence>
<evidence type="ECO:0000256" key="8">
    <source>
        <dbReference type="ARBA" id="ARBA00022786"/>
    </source>
</evidence>
<keyword evidence="9" id="KW-0862">Zinc</keyword>
<evidence type="ECO:0000256" key="4">
    <source>
        <dbReference type="ARBA" id="ARBA00022679"/>
    </source>
</evidence>
<evidence type="ECO:0000256" key="1">
    <source>
        <dbReference type="ARBA" id="ARBA00000900"/>
    </source>
</evidence>
<keyword evidence="6" id="KW-0479">Metal-binding</keyword>
<evidence type="ECO:0000313" key="15">
    <source>
        <dbReference type="Proteomes" id="UP001165685"/>
    </source>
</evidence>
<dbReference type="Proteomes" id="UP001165685">
    <property type="component" value="Unassembled WGS sequence"/>
</dbReference>
<accession>A0ABT4TRM4</accession>
<evidence type="ECO:0000256" key="12">
    <source>
        <dbReference type="SAM" id="Phobius"/>
    </source>
</evidence>
<evidence type="ECO:0000256" key="11">
    <source>
        <dbReference type="ARBA" id="ARBA00023136"/>
    </source>
</evidence>
<keyword evidence="5 12" id="KW-0812">Transmembrane</keyword>
<name>A0ABT4TRM4_9ACTN</name>
<comment type="subcellular location">
    <subcellularLocation>
        <location evidence="2">Membrane</location>
        <topology evidence="2">Multi-pass membrane protein</topology>
    </subcellularLocation>
</comment>